<proteinExistence type="predicted"/>
<evidence type="ECO:0008006" key="3">
    <source>
        <dbReference type="Google" id="ProtNLM"/>
    </source>
</evidence>
<evidence type="ECO:0000313" key="1">
    <source>
        <dbReference type="EMBL" id="PTB47542.1"/>
    </source>
</evidence>
<dbReference type="Proteomes" id="UP000241690">
    <property type="component" value="Unassembled WGS sequence"/>
</dbReference>
<gene>
    <name evidence="1" type="ORF">M431DRAFT_488517</name>
</gene>
<organism evidence="1 2">
    <name type="scientific">Trichoderma harzianum CBS 226.95</name>
    <dbReference type="NCBI Taxonomy" id="983964"/>
    <lineage>
        <taxon>Eukaryota</taxon>
        <taxon>Fungi</taxon>
        <taxon>Dikarya</taxon>
        <taxon>Ascomycota</taxon>
        <taxon>Pezizomycotina</taxon>
        <taxon>Sordariomycetes</taxon>
        <taxon>Hypocreomycetidae</taxon>
        <taxon>Hypocreales</taxon>
        <taxon>Hypocreaceae</taxon>
        <taxon>Trichoderma</taxon>
    </lineage>
</organism>
<accession>A0A2T3ZRY0</accession>
<sequence length="122" mass="14150">MADLFVTVLFVPYPGKTERFTGFPNYFKVKTLLETISRQVEETLDSILQFQLFEEICLNEEHFNETSKIIVHIECKDKEAIDQYHALSSFRNFWNAISEENLLVVPVDANICKHFGGFAARN</sequence>
<reference evidence="1 2" key="1">
    <citation type="submission" date="2016-07" db="EMBL/GenBank/DDBJ databases">
        <title>Multiple horizontal gene transfer events from other fungi enriched the ability of initially mycotrophic Trichoderma (Ascomycota) to feed on dead plant biomass.</title>
        <authorList>
            <consortium name="DOE Joint Genome Institute"/>
            <person name="Aerts A."/>
            <person name="Atanasova L."/>
            <person name="Chenthamara K."/>
            <person name="Zhang J."/>
            <person name="Grujic M."/>
            <person name="Henrissat B."/>
            <person name="Kuo A."/>
            <person name="Salamov A."/>
            <person name="Lipzen A."/>
            <person name="Labutti K."/>
            <person name="Barry K."/>
            <person name="Miao Y."/>
            <person name="Rahimi M.J."/>
            <person name="Shen Q."/>
            <person name="Grigoriev I.V."/>
            <person name="Kubicek C.P."/>
            <person name="Druzhinina I.S."/>
        </authorList>
    </citation>
    <scope>NUCLEOTIDE SEQUENCE [LARGE SCALE GENOMIC DNA]</scope>
    <source>
        <strain evidence="1 2">CBS 226.95</strain>
    </source>
</reference>
<evidence type="ECO:0000313" key="2">
    <source>
        <dbReference type="Proteomes" id="UP000241690"/>
    </source>
</evidence>
<name>A0A2T3ZRY0_TRIHA</name>
<keyword evidence="2" id="KW-1185">Reference proteome</keyword>
<dbReference type="RefSeq" id="XP_024767219.1">
    <property type="nucleotide sequence ID" value="XM_024916566.1"/>
</dbReference>
<protein>
    <recommendedName>
        <fullName evidence="3">ABM domain-containing protein</fullName>
    </recommendedName>
</protein>
<dbReference type="GeneID" id="36625135"/>
<dbReference type="EMBL" id="KZ679716">
    <property type="protein sequence ID" value="PTB47542.1"/>
    <property type="molecule type" value="Genomic_DNA"/>
</dbReference>
<dbReference type="AlphaFoldDB" id="A0A2T3ZRY0"/>